<reference evidence="2 3" key="1">
    <citation type="submission" date="2020-10" db="EMBL/GenBank/DDBJ databases">
        <title>Genome analysis of Massilia species.</title>
        <authorList>
            <person name="Jung D.-H."/>
        </authorList>
    </citation>
    <scope>NUCLEOTIDE SEQUENCE [LARGE SCALE GENOMIC DNA]</scope>
    <source>
        <strain evidence="3">sipir</strain>
    </source>
</reference>
<gene>
    <name evidence="2" type="ORF">INH39_24360</name>
</gene>
<proteinExistence type="predicted"/>
<dbReference type="EMBL" id="CP063361">
    <property type="protein sequence ID" value="UOD28555.1"/>
    <property type="molecule type" value="Genomic_DNA"/>
</dbReference>
<dbReference type="Proteomes" id="UP000831532">
    <property type="component" value="Chromosome"/>
</dbReference>
<name>A0ABY4A1D2_9BURK</name>
<evidence type="ECO:0000313" key="2">
    <source>
        <dbReference type="EMBL" id="UOD28555.1"/>
    </source>
</evidence>
<evidence type="ECO:0000256" key="1">
    <source>
        <dbReference type="SAM" id="Phobius"/>
    </source>
</evidence>
<accession>A0ABY4A1D2</accession>
<dbReference type="RefSeq" id="WP_243489705.1">
    <property type="nucleotide sequence ID" value="NZ_CP063361.1"/>
</dbReference>
<feature type="transmembrane region" description="Helical" evidence="1">
    <location>
        <begin position="12"/>
        <end position="31"/>
    </location>
</feature>
<keyword evidence="1" id="KW-0472">Membrane</keyword>
<sequence length="176" mass="19536">MKGIQLRRTIKILGLVGVVLVGALFIVAWKFNSSLEPSSNIDDYQNALESLPVGLVEHFPKAVSAGARTRFFYLPGFLQGGTTIQLSMGTSSISIREIRAQYEAKAVEHWRGCAKTGNAADLMPRLQRPDADGSAACDYNVYVLQTTPPEEWNHGHESGIAFSEKRHEVLYWAKVW</sequence>
<keyword evidence="1" id="KW-0812">Transmembrane</keyword>
<protein>
    <submittedName>
        <fullName evidence="2">Uncharacterized protein</fullName>
    </submittedName>
</protein>
<organism evidence="2 3">
    <name type="scientific">Massilia violaceinigra</name>
    <dbReference type="NCBI Taxonomy" id="2045208"/>
    <lineage>
        <taxon>Bacteria</taxon>
        <taxon>Pseudomonadati</taxon>
        <taxon>Pseudomonadota</taxon>
        <taxon>Betaproteobacteria</taxon>
        <taxon>Burkholderiales</taxon>
        <taxon>Oxalobacteraceae</taxon>
        <taxon>Telluria group</taxon>
        <taxon>Massilia</taxon>
    </lineage>
</organism>
<keyword evidence="1" id="KW-1133">Transmembrane helix</keyword>
<keyword evidence="3" id="KW-1185">Reference proteome</keyword>
<evidence type="ECO:0000313" key="3">
    <source>
        <dbReference type="Proteomes" id="UP000831532"/>
    </source>
</evidence>